<sequence>MDKITGAETVDLEEFKLKKNKSLPRLNKVKNPLIILFISIILLFIIAYYIYSYSSSLVIIDVGTSINLKVNKYGKVVDASSLTSGGNNIINESNVNNKNISEALIIILSKAEANNYIDPLDKNQFKHNISVFISGDTLDISKFSDEVKTKKLNLNINENGSEKNNR</sequence>
<proteinExistence type="predicted"/>
<organism evidence="3 4">
    <name type="scientific">Clostridium pasteurianum BC1</name>
    <dbReference type="NCBI Taxonomy" id="86416"/>
    <lineage>
        <taxon>Bacteria</taxon>
        <taxon>Bacillati</taxon>
        <taxon>Bacillota</taxon>
        <taxon>Clostridia</taxon>
        <taxon>Eubacteriales</taxon>
        <taxon>Clostridiaceae</taxon>
        <taxon>Clostridium</taxon>
    </lineage>
</organism>
<protein>
    <recommendedName>
        <fullName evidence="2">Anti-sigma factor RsgI-like middle domain-containing protein</fullName>
    </recommendedName>
</protein>
<reference evidence="3 4" key="1">
    <citation type="submission" date="2012-01" db="EMBL/GenBank/DDBJ databases">
        <title>Complete sequence of chromosome of Clostridium pasteurianum BC1.</title>
        <authorList>
            <consortium name="US DOE Joint Genome Institute"/>
            <person name="Lucas S."/>
            <person name="Han J."/>
            <person name="Lapidus A."/>
            <person name="Cheng J.-F."/>
            <person name="Goodwin L."/>
            <person name="Pitluck S."/>
            <person name="Peters L."/>
            <person name="Mikhailova N."/>
            <person name="Teshima H."/>
            <person name="Detter J.C."/>
            <person name="Han C."/>
            <person name="Tapia R."/>
            <person name="Land M."/>
            <person name="Hauser L."/>
            <person name="Kyrpides N."/>
            <person name="Ivanova N."/>
            <person name="Pagani I."/>
            <person name="Dunn J."/>
            <person name="Taghavi S."/>
            <person name="Francis A."/>
            <person name="van der Lelie D."/>
            <person name="Woyke T."/>
        </authorList>
    </citation>
    <scope>NUCLEOTIDE SEQUENCE [LARGE SCALE GENOMIC DNA]</scope>
    <source>
        <strain evidence="3 4">BC1</strain>
    </source>
</reference>
<evidence type="ECO:0000256" key="1">
    <source>
        <dbReference type="SAM" id="Phobius"/>
    </source>
</evidence>
<name>R4K434_CLOPA</name>
<dbReference type="HOGENOM" id="CLU_1608007_0_0_9"/>
<dbReference type="Pfam" id="PF23750">
    <property type="entry name" value="RsgI_M"/>
    <property type="match status" value="1"/>
</dbReference>
<accession>R4K434</accession>
<evidence type="ECO:0000259" key="2">
    <source>
        <dbReference type="Pfam" id="PF23750"/>
    </source>
</evidence>
<dbReference type="Proteomes" id="UP000013523">
    <property type="component" value="Chromosome"/>
</dbReference>
<dbReference type="RefSeq" id="WP_015613626.1">
    <property type="nucleotide sequence ID" value="NC_021182.1"/>
</dbReference>
<evidence type="ECO:0000313" key="3">
    <source>
        <dbReference type="EMBL" id="AGK95299.1"/>
    </source>
</evidence>
<dbReference type="PATRIC" id="fig|86416.3.peg.206"/>
<keyword evidence="1" id="KW-0812">Transmembrane</keyword>
<dbReference type="OrthoDB" id="1934195at2"/>
<feature type="transmembrane region" description="Helical" evidence="1">
    <location>
        <begin position="33"/>
        <end position="51"/>
    </location>
</feature>
<dbReference type="KEGG" id="cpas:Clopa_0233"/>
<keyword evidence="4" id="KW-1185">Reference proteome</keyword>
<keyword evidence="1" id="KW-0472">Membrane</keyword>
<dbReference type="AlphaFoldDB" id="R4K434"/>
<gene>
    <name evidence="3" type="ORF">Clopa_0233</name>
</gene>
<dbReference type="STRING" id="86416.Clopa_0233"/>
<evidence type="ECO:0000313" key="4">
    <source>
        <dbReference type="Proteomes" id="UP000013523"/>
    </source>
</evidence>
<dbReference type="EMBL" id="CP003261">
    <property type="protein sequence ID" value="AGK95299.1"/>
    <property type="molecule type" value="Genomic_DNA"/>
</dbReference>
<keyword evidence="1" id="KW-1133">Transmembrane helix</keyword>
<dbReference type="InterPro" id="IPR055431">
    <property type="entry name" value="RsgI_M"/>
</dbReference>
<feature type="domain" description="Anti-sigma factor RsgI-like middle" evidence="2">
    <location>
        <begin position="56"/>
        <end position="163"/>
    </location>
</feature>